<evidence type="ECO:0000313" key="1">
    <source>
        <dbReference type="EMBL" id="KXU14714.1"/>
    </source>
</evidence>
<proteinExistence type="predicted"/>
<reference evidence="1 2" key="1">
    <citation type="submission" date="2016-01" db="EMBL/GenBank/DDBJ databases">
        <title>Highly variable Streptococcus oralis are common among viridans streptococci isolated from primates.</title>
        <authorList>
            <person name="Denapaite D."/>
            <person name="Rieger M."/>
            <person name="Koendgen S."/>
            <person name="Brueckner R."/>
            <person name="Ochigava I."/>
            <person name="Kappeler P."/>
            <person name="Maetz-Rensing K."/>
            <person name="Leendertz F."/>
            <person name="Hakenbeck R."/>
        </authorList>
    </citation>
    <scope>NUCLEOTIDE SEQUENCE [LARGE SCALE GENOMIC DNA]</scope>
    <source>
        <strain evidence="1 2">DD17</strain>
    </source>
</reference>
<evidence type="ECO:0000313" key="2">
    <source>
        <dbReference type="Proteomes" id="UP000072989"/>
    </source>
</evidence>
<organism evidence="1 2">
    <name type="scientific">Streptococcus oralis</name>
    <dbReference type="NCBI Taxonomy" id="1303"/>
    <lineage>
        <taxon>Bacteria</taxon>
        <taxon>Bacillati</taxon>
        <taxon>Bacillota</taxon>
        <taxon>Bacilli</taxon>
        <taxon>Lactobacillales</taxon>
        <taxon>Streptococcaceae</taxon>
        <taxon>Streptococcus</taxon>
    </lineage>
</organism>
<dbReference type="AlphaFoldDB" id="A0A139RJ07"/>
<dbReference type="Proteomes" id="UP000072989">
    <property type="component" value="Unassembled WGS sequence"/>
</dbReference>
<protein>
    <recommendedName>
        <fullName evidence="3">Transposase</fullName>
    </recommendedName>
</protein>
<evidence type="ECO:0008006" key="3">
    <source>
        <dbReference type="Google" id="ProtNLM"/>
    </source>
</evidence>
<dbReference type="PATRIC" id="fig|1303.87.peg.1591"/>
<dbReference type="EMBL" id="LQZE01000291">
    <property type="protein sequence ID" value="KXU14714.1"/>
    <property type="molecule type" value="Genomic_DNA"/>
</dbReference>
<accession>A0A139RJ07</accession>
<gene>
    <name evidence="1" type="ORF">SORDD17_01321</name>
</gene>
<name>A0A139RJ07_STROR</name>
<sequence length="52" mass="6342">MFYTNKKENLTSRKPRRQFSNNFKQQIINLYNAGMKRSDVIKEYDLAPLKFR</sequence>
<comment type="caution">
    <text evidence="1">The sequence shown here is derived from an EMBL/GenBank/DDBJ whole genome shotgun (WGS) entry which is preliminary data.</text>
</comment>